<sequence>MPPHSAVFGHLLAAKEVTDELPPAAHNVYVLRHLSTKVPNRSADDLDAYYFDPAPVNDPLLVVRDPYLAHQVTSHAEVGSLKPPVLADWFAPITGRGGRNLFCSNGAEWKHNTSLFQGFFNNANLDAAVPAIMDQFRLYRDVLRSKAASTPGAMFHLEPMTLLLMNDVIGRLLLNMDLGNQKSGRTHPLSEVMLQQLNLKFSHKNGLDALTNISFVARLRIWNNSRILNAHIRQQIDRQLAEYRQKRSSGTSLSSDGQQDEEEPFKSVLGQAVESFFAQHPAGIEAQPDAAFLEMLCAEIRMFFFAGYDSTVSAMIACVYTVWRHKDVLAKLRAEHDSVFGAFTTTTTSSDASIDRIAQDPNILNQLPYTLAVVKETMRLYPPASGLRPGSPNLVLTGRDGTRYPTAGVLIQLNHIDIQRNPRVWPRAQEFLPERFLVGPGHELYPEKGAFRPFEHGVRNCTGQALVLKELKAFLVLVAREFDFRNCYDEVYKGEKVNLENVDGELPYLIDRGAAHMRGHLPTRIRLSGYASGKTSS</sequence>
<evidence type="ECO:0000256" key="6">
    <source>
        <dbReference type="ARBA" id="ARBA00023004"/>
    </source>
</evidence>
<name>A0A9P8Y532_9PEZI</name>
<dbReference type="OrthoDB" id="10029320at2759"/>
<dbReference type="Gene3D" id="1.10.630.10">
    <property type="entry name" value="Cytochrome P450"/>
    <property type="match status" value="1"/>
</dbReference>
<dbReference type="GO" id="GO:0005506">
    <property type="term" value="F:iron ion binding"/>
    <property type="evidence" value="ECO:0007669"/>
    <property type="project" value="InterPro"/>
</dbReference>
<keyword evidence="3 8" id="KW-0349">Heme</keyword>
<evidence type="ECO:0000256" key="4">
    <source>
        <dbReference type="ARBA" id="ARBA00022723"/>
    </source>
</evidence>
<evidence type="ECO:0000313" key="10">
    <source>
        <dbReference type="Proteomes" id="UP000756346"/>
    </source>
</evidence>
<dbReference type="PANTHER" id="PTHR24305">
    <property type="entry name" value="CYTOCHROME P450"/>
    <property type="match status" value="1"/>
</dbReference>
<dbReference type="InterPro" id="IPR036396">
    <property type="entry name" value="Cyt_P450_sf"/>
</dbReference>
<evidence type="ECO:0000256" key="1">
    <source>
        <dbReference type="ARBA" id="ARBA00001971"/>
    </source>
</evidence>
<gene>
    <name evidence="9" type="ORF">B0I36DRAFT_325218</name>
</gene>
<protein>
    <submittedName>
        <fullName evidence="9">Cytochrome P450</fullName>
    </submittedName>
</protein>
<dbReference type="Proteomes" id="UP000756346">
    <property type="component" value="Unassembled WGS sequence"/>
</dbReference>
<comment type="caution">
    <text evidence="9">The sequence shown here is derived from an EMBL/GenBank/DDBJ whole genome shotgun (WGS) entry which is preliminary data.</text>
</comment>
<dbReference type="EMBL" id="JAGTJQ010000006">
    <property type="protein sequence ID" value="KAH7029190.1"/>
    <property type="molecule type" value="Genomic_DNA"/>
</dbReference>
<dbReference type="PANTHER" id="PTHR24305:SF107">
    <property type="entry name" value="P450, PUTATIVE (EUROFUNG)-RELATED"/>
    <property type="match status" value="1"/>
</dbReference>
<dbReference type="SUPFAM" id="SSF48264">
    <property type="entry name" value="Cytochrome P450"/>
    <property type="match status" value="1"/>
</dbReference>
<dbReference type="RefSeq" id="XP_046011478.1">
    <property type="nucleotide sequence ID" value="XM_046154207.1"/>
</dbReference>
<evidence type="ECO:0000256" key="7">
    <source>
        <dbReference type="ARBA" id="ARBA00023033"/>
    </source>
</evidence>
<dbReference type="InterPro" id="IPR002401">
    <property type="entry name" value="Cyt_P450_E_grp-I"/>
</dbReference>
<dbReference type="GeneID" id="70183753"/>
<dbReference type="Pfam" id="PF00067">
    <property type="entry name" value="p450"/>
    <property type="match status" value="1"/>
</dbReference>
<keyword evidence="4 8" id="KW-0479">Metal-binding</keyword>
<dbReference type="InterPro" id="IPR001128">
    <property type="entry name" value="Cyt_P450"/>
</dbReference>
<dbReference type="GO" id="GO:0016705">
    <property type="term" value="F:oxidoreductase activity, acting on paired donors, with incorporation or reduction of molecular oxygen"/>
    <property type="evidence" value="ECO:0007669"/>
    <property type="project" value="InterPro"/>
</dbReference>
<evidence type="ECO:0000256" key="8">
    <source>
        <dbReference type="PIRSR" id="PIRSR602401-1"/>
    </source>
</evidence>
<evidence type="ECO:0000256" key="2">
    <source>
        <dbReference type="ARBA" id="ARBA00005179"/>
    </source>
</evidence>
<dbReference type="GO" id="GO:0020037">
    <property type="term" value="F:heme binding"/>
    <property type="evidence" value="ECO:0007669"/>
    <property type="project" value="InterPro"/>
</dbReference>
<dbReference type="GO" id="GO:0004497">
    <property type="term" value="F:monooxygenase activity"/>
    <property type="evidence" value="ECO:0007669"/>
    <property type="project" value="UniProtKB-KW"/>
</dbReference>
<accession>A0A9P8Y532</accession>
<evidence type="ECO:0000256" key="3">
    <source>
        <dbReference type="ARBA" id="ARBA00022617"/>
    </source>
</evidence>
<reference evidence="9" key="1">
    <citation type="journal article" date="2021" name="Nat. Commun.">
        <title>Genetic determinants of endophytism in the Arabidopsis root mycobiome.</title>
        <authorList>
            <person name="Mesny F."/>
            <person name="Miyauchi S."/>
            <person name="Thiergart T."/>
            <person name="Pickel B."/>
            <person name="Atanasova L."/>
            <person name="Karlsson M."/>
            <person name="Huettel B."/>
            <person name="Barry K.W."/>
            <person name="Haridas S."/>
            <person name="Chen C."/>
            <person name="Bauer D."/>
            <person name="Andreopoulos W."/>
            <person name="Pangilinan J."/>
            <person name="LaButti K."/>
            <person name="Riley R."/>
            <person name="Lipzen A."/>
            <person name="Clum A."/>
            <person name="Drula E."/>
            <person name="Henrissat B."/>
            <person name="Kohler A."/>
            <person name="Grigoriev I.V."/>
            <person name="Martin F.M."/>
            <person name="Hacquard S."/>
        </authorList>
    </citation>
    <scope>NUCLEOTIDE SEQUENCE</scope>
    <source>
        <strain evidence="9">MPI-CAGE-CH-0230</strain>
    </source>
</reference>
<evidence type="ECO:0000313" key="9">
    <source>
        <dbReference type="EMBL" id="KAH7029190.1"/>
    </source>
</evidence>
<organism evidence="9 10">
    <name type="scientific">Microdochium trichocladiopsis</name>
    <dbReference type="NCBI Taxonomy" id="1682393"/>
    <lineage>
        <taxon>Eukaryota</taxon>
        <taxon>Fungi</taxon>
        <taxon>Dikarya</taxon>
        <taxon>Ascomycota</taxon>
        <taxon>Pezizomycotina</taxon>
        <taxon>Sordariomycetes</taxon>
        <taxon>Xylariomycetidae</taxon>
        <taxon>Xylariales</taxon>
        <taxon>Microdochiaceae</taxon>
        <taxon>Microdochium</taxon>
    </lineage>
</organism>
<dbReference type="InterPro" id="IPR050121">
    <property type="entry name" value="Cytochrome_P450_monoxygenase"/>
</dbReference>
<evidence type="ECO:0000256" key="5">
    <source>
        <dbReference type="ARBA" id="ARBA00023002"/>
    </source>
</evidence>
<keyword evidence="10" id="KW-1185">Reference proteome</keyword>
<comment type="pathway">
    <text evidence="2">Secondary metabolite biosynthesis.</text>
</comment>
<dbReference type="AlphaFoldDB" id="A0A9P8Y532"/>
<dbReference type="PRINTS" id="PR00385">
    <property type="entry name" value="P450"/>
</dbReference>
<feature type="binding site" description="axial binding residue" evidence="8">
    <location>
        <position position="461"/>
    </location>
    <ligand>
        <name>heme</name>
        <dbReference type="ChEBI" id="CHEBI:30413"/>
    </ligand>
    <ligandPart>
        <name>Fe</name>
        <dbReference type="ChEBI" id="CHEBI:18248"/>
    </ligandPart>
</feature>
<dbReference type="PRINTS" id="PR00463">
    <property type="entry name" value="EP450I"/>
</dbReference>
<comment type="cofactor">
    <cofactor evidence="1 8">
        <name>heme</name>
        <dbReference type="ChEBI" id="CHEBI:30413"/>
    </cofactor>
</comment>
<proteinExistence type="predicted"/>
<keyword evidence="5" id="KW-0560">Oxidoreductase</keyword>
<keyword evidence="7" id="KW-0503">Monooxygenase</keyword>
<keyword evidence="6 8" id="KW-0408">Iron</keyword>